<keyword evidence="5 10" id="KW-0067">ATP-binding</keyword>
<dbReference type="Proteomes" id="UP000461754">
    <property type="component" value="Unassembled WGS sequence"/>
</dbReference>
<name>A0A7X2TB49_9FIRM</name>
<keyword evidence="7" id="KW-0472">Membrane</keyword>
<dbReference type="InterPro" id="IPR050352">
    <property type="entry name" value="ABCG_transporters"/>
</dbReference>
<evidence type="ECO:0000256" key="1">
    <source>
        <dbReference type="ARBA" id="ARBA00004141"/>
    </source>
</evidence>
<keyword evidence="3" id="KW-0812">Transmembrane</keyword>
<dbReference type="GO" id="GO:0005524">
    <property type="term" value="F:ATP binding"/>
    <property type="evidence" value="ECO:0007669"/>
    <property type="project" value="UniProtKB-KW"/>
</dbReference>
<dbReference type="PROSITE" id="PS00211">
    <property type="entry name" value="ABC_TRANSPORTER_1"/>
    <property type="match status" value="1"/>
</dbReference>
<dbReference type="GO" id="GO:0016887">
    <property type="term" value="F:ATP hydrolysis activity"/>
    <property type="evidence" value="ECO:0007669"/>
    <property type="project" value="InterPro"/>
</dbReference>
<gene>
    <name evidence="10" type="ORF">FYJ52_07155</name>
</gene>
<evidence type="ECO:0000256" key="7">
    <source>
        <dbReference type="ARBA" id="ARBA00023136"/>
    </source>
</evidence>
<dbReference type="InterPro" id="IPR003593">
    <property type="entry name" value="AAA+_ATPase"/>
</dbReference>
<dbReference type="PROSITE" id="PS50893">
    <property type="entry name" value="ABC_TRANSPORTER_2"/>
    <property type="match status" value="1"/>
</dbReference>
<dbReference type="InterPro" id="IPR003439">
    <property type="entry name" value="ABC_transporter-like_ATP-bd"/>
</dbReference>
<evidence type="ECO:0000259" key="9">
    <source>
        <dbReference type="PROSITE" id="PS50893"/>
    </source>
</evidence>
<keyword evidence="2" id="KW-0813">Transport</keyword>
<dbReference type="EMBL" id="VUMO01000009">
    <property type="protein sequence ID" value="MSS20171.1"/>
    <property type="molecule type" value="Genomic_DNA"/>
</dbReference>
<evidence type="ECO:0000313" key="11">
    <source>
        <dbReference type="Proteomes" id="UP000461754"/>
    </source>
</evidence>
<dbReference type="SUPFAM" id="SSF52540">
    <property type="entry name" value="P-loop containing nucleoside triphosphate hydrolases"/>
    <property type="match status" value="1"/>
</dbReference>
<evidence type="ECO:0000256" key="2">
    <source>
        <dbReference type="ARBA" id="ARBA00022448"/>
    </source>
</evidence>
<dbReference type="PANTHER" id="PTHR48041">
    <property type="entry name" value="ABC TRANSPORTER G FAMILY MEMBER 28"/>
    <property type="match status" value="1"/>
</dbReference>
<dbReference type="CDD" id="cd00060">
    <property type="entry name" value="FHA"/>
    <property type="match status" value="2"/>
</dbReference>
<dbReference type="Gene3D" id="2.60.200.20">
    <property type="match status" value="2"/>
</dbReference>
<reference evidence="10 11" key="1">
    <citation type="submission" date="2019-08" db="EMBL/GenBank/DDBJ databases">
        <title>In-depth cultivation of the pig gut microbiome towards novel bacterial diversity and tailored functional studies.</title>
        <authorList>
            <person name="Wylensek D."/>
            <person name="Hitch T.C.A."/>
            <person name="Clavel T."/>
        </authorList>
    </citation>
    <scope>NUCLEOTIDE SEQUENCE [LARGE SCALE GENOMIC DNA]</scope>
    <source>
        <strain evidence="10 11">RF-744-FAT-4</strain>
    </source>
</reference>
<dbReference type="PROSITE" id="PS50006">
    <property type="entry name" value="FHA_DOMAIN"/>
    <property type="match status" value="1"/>
</dbReference>
<comment type="caution">
    <text evidence="10">The sequence shown here is derived from an EMBL/GenBank/DDBJ whole genome shotgun (WGS) entry which is preliminary data.</text>
</comment>
<feature type="domain" description="ABC transporter" evidence="9">
    <location>
        <begin position="241"/>
        <end position="477"/>
    </location>
</feature>
<keyword evidence="11" id="KW-1185">Reference proteome</keyword>
<evidence type="ECO:0000259" key="8">
    <source>
        <dbReference type="PROSITE" id="PS50006"/>
    </source>
</evidence>
<dbReference type="InterPro" id="IPR000253">
    <property type="entry name" value="FHA_dom"/>
</dbReference>
<accession>A0A7X2TB49</accession>
<dbReference type="GO" id="GO:0016020">
    <property type="term" value="C:membrane"/>
    <property type="evidence" value="ECO:0007669"/>
    <property type="project" value="UniProtKB-SubCell"/>
</dbReference>
<dbReference type="SUPFAM" id="SSF49879">
    <property type="entry name" value="SMAD/FHA domain"/>
    <property type="match status" value="2"/>
</dbReference>
<dbReference type="PANTHER" id="PTHR48041:SF139">
    <property type="entry name" value="PROTEIN SCARLET"/>
    <property type="match status" value="1"/>
</dbReference>
<sequence>MDFEGSTASLLILQDNAKKIDIVTLKKSDNTIGRFSSKQDDSQRPDIALTSQFVSRDHGCIFDKGGRWYYQDRGSQNGIFIDGRRTAHDTHAYRLKNGTILYIGGDASFMKMYKGEGVLMIFLLGDYSNQQWERVALHGLLDRGEVTVGRAPSCDIVLDSFSVAQVQGIFRRQNGGIVYRNTAKKHPALLDHHPVRNDVVLKDNDVLVLGRVTLIYTSGLLIYLAPQSGEKLTVHELCRVVQVRDPRQSGFHKKEKTILDHVNVEFTSSELVAVLGTSGAGKSTFVNCVIGYEKATGGTVEINGQDFNTSAEKSLIGYVPQMDLIRPNLTVMKTLEYVAALRLNGDVTQQERRQKIEACLGALDITSAKWGSRIRELSGGERKRVSIASELISDPKLLFLDEPTSGLDPKTEKLLVLALQNLAHRHGKTLIVITHTLKNIEAFDKILFMGPGGRACFYGSPDQALSFFDVTDLVDAYDKVEKNVETYARYYRSQYFRER</sequence>
<dbReference type="Pfam" id="PF00005">
    <property type="entry name" value="ABC_tran"/>
    <property type="match status" value="1"/>
</dbReference>
<proteinExistence type="predicted"/>
<dbReference type="Gene3D" id="3.40.50.300">
    <property type="entry name" value="P-loop containing nucleotide triphosphate hydrolases"/>
    <property type="match status" value="1"/>
</dbReference>
<evidence type="ECO:0000313" key="10">
    <source>
        <dbReference type="EMBL" id="MSS20171.1"/>
    </source>
</evidence>
<evidence type="ECO:0000256" key="4">
    <source>
        <dbReference type="ARBA" id="ARBA00022741"/>
    </source>
</evidence>
<feature type="domain" description="FHA" evidence="8">
    <location>
        <begin position="30"/>
        <end position="86"/>
    </location>
</feature>
<protein>
    <submittedName>
        <fullName evidence="10">ATP-binding cassette domain-containing protein</fullName>
    </submittedName>
</protein>
<dbReference type="RefSeq" id="WP_154576555.1">
    <property type="nucleotide sequence ID" value="NZ_VUMO01000009.1"/>
</dbReference>
<dbReference type="SMART" id="SM00382">
    <property type="entry name" value="AAA"/>
    <property type="match status" value="1"/>
</dbReference>
<dbReference type="AlphaFoldDB" id="A0A7X2TB49"/>
<organism evidence="10 11">
    <name type="scientific">Pseudoramibacter porci</name>
    <dbReference type="NCBI Taxonomy" id="2606631"/>
    <lineage>
        <taxon>Bacteria</taxon>
        <taxon>Bacillati</taxon>
        <taxon>Bacillota</taxon>
        <taxon>Clostridia</taxon>
        <taxon>Eubacteriales</taxon>
        <taxon>Eubacteriaceae</taxon>
        <taxon>Pseudoramibacter</taxon>
    </lineage>
</organism>
<dbReference type="GO" id="GO:0042626">
    <property type="term" value="F:ATPase-coupled transmembrane transporter activity"/>
    <property type="evidence" value="ECO:0007669"/>
    <property type="project" value="TreeGrafter"/>
</dbReference>
<dbReference type="SMART" id="SM00240">
    <property type="entry name" value="FHA"/>
    <property type="match status" value="2"/>
</dbReference>
<evidence type="ECO:0000256" key="6">
    <source>
        <dbReference type="ARBA" id="ARBA00022989"/>
    </source>
</evidence>
<keyword evidence="6" id="KW-1133">Transmembrane helix</keyword>
<dbReference type="Pfam" id="PF00498">
    <property type="entry name" value="FHA"/>
    <property type="match status" value="2"/>
</dbReference>
<evidence type="ECO:0000256" key="3">
    <source>
        <dbReference type="ARBA" id="ARBA00022692"/>
    </source>
</evidence>
<dbReference type="InterPro" id="IPR027417">
    <property type="entry name" value="P-loop_NTPase"/>
</dbReference>
<dbReference type="InterPro" id="IPR017871">
    <property type="entry name" value="ABC_transporter-like_CS"/>
</dbReference>
<keyword evidence="4" id="KW-0547">Nucleotide-binding</keyword>
<dbReference type="InterPro" id="IPR008984">
    <property type="entry name" value="SMAD_FHA_dom_sf"/>
</dbReference>
<evidence type="ECO:0000256" key="5">
    <source>
        <dbReference type="ARBA" id="ARBA00022840"/>
    </source>
</evidence>
<comment type="subcellular location">
    <subcellularLocation>
        <location evidence="1">Membrane</location>
        <topology evidence="1">Multi-pass membrane protein</topology>
    </subcellularLocation>
</comment>